<reference evidence="7 9" key="1">
    <citation type="submission" date="2015-09" db="EMBL/GenBank/DDBJ databases">
        <title>Identification and resolution of microdiversity through metagenomic sequencing of parallel consortia.</title>
        <authorList>
            <person name="Nelson W.C."/>
            <person name="Romine M.F."/>
            <person name="Lindemann S.R."/>
        </authorList>
    </citation>
    <scope>NUCLEOTIDE SEQUENCE [LARGE SCALE GENOMIC DNA]</scope>
    <source>
        <strain evidence="7">HL-109</strain>
    </source>
</reference>
<comment type="caution">
    <text evidence="7">The sequence shown here is derived from an EMBL/GenBank/DDBJ whole genome shotgun (WGS) entry which is preliminary data.</text>
</comment>
<evidence type="ECO:0000256" key="5">
    <source>
        <dbReference type="SAM" id="Phobius"/>
    </source>
</evidence>
<dbReference type="PANTHER" id="PTHR10846:SF8">
    <property type="entry name" value="INNER MEMBRANE PROTEIN YRBG"/>
    <property type="match status" value="1"/>
</dbReference>
<dbReference type="OrthoDB" id="153124at2"/>
<dbReference type="InterPro" id="IPR004481">
    <property type="entry name" value="K/Na/Ca-exchanger"/>
</dbReference>
<dbReference type="Pfam" id="PF01699">
    <property type="entry name" value="Na_Ca_ex"/>
    <property type="match status" value="2"/>
</dbReference>
<evidence type="ECO:0000313" key="10">
    <source>
        <dbReference type="Proteomes" id="UP000182800"/>
    </source>
</evidence>
<evidence type="ECO:0000313" key="7">
    <source>
        <dbReference type="EMBL" id="KPQ12595.1"/>
    </source>
</evidence>
<dbReference type="PATRIC" id="fig|1653334.4.peg.1846"/>
<dbReference type="GO" id="GO:0008273">
    <property type="term" value="F:calcium, potassium:sodium antiporter activity"/>
    <property type="evidence" value="ECO:0007669"/>
    <property type="project" value="TreeGrafter"/>
</dbReference>
<feature type="transmembrane region" description="Helical" evidence="5">
    <location>
        <begin position="74"/>
        <end position="97"/>
    </location>
</feature>
<feature type="transmembrane region" description="Helical" evidence="5">
    <location>
        <begin position="6"/>
        <end position="26"/>
    </location>
</feature>
<dbReference type="Gene3D" id="1.20.1420.30">
    <property type="entry name" value="NCX, central ion-binding region"/>
    <property type="match status" value="1"/>
</dbReference>
<dbReference type="EMBL" id="FMBM01000003">
    <property type="protein sequence ID" value="SCC82730.1"/>
    <property type="molecule type" value="Genomic_DNA"/>
</dbReference>
<dbReference type="RefSeq" id="WP_074446509.1">
    <property type="nucleotide sequence ID" value="NZ_FMBM01000003.1"/>
</dbReference>
<dbReference type="GO" id="GO:0005886">
    <property type="term" value="C:plasma membrane"/>
    <property type="evidence" value="ECO:0007669"/>
    <property type="project" value="TreeGrafter"/>
</dbReference>
<dbReference type="Proteomes" id="UP000050497">
    <property type="component" value="Unassembled WGS sequence"/>
</dbReference>
<organism evidence="7 9">
    <name type="scientific">Saliniramus fredricksonii</name>
    <dbReference type="NCBI Taxonomy" id="1653334"/>
    <lineage>
        <taxon>Bacteria</taxon>
        <taxon>Pseudomonadati</taxon>
        <taxon>Pseudomonadota</taxon>
        <taxon>Alphaproteobacteria</taxon>
        <taxon>Hyphomicrobiales</taxon>
        <taxon>Salinarimonadaceae</taxon>
        <taxon>Saliniramus</taxon>
    </lineage>
</organism>
<feature type="transmembrane region" description="Helical" evidence="5">
    <location>
        <begin position="256"/>
        <end position="275"/>
    </location>
</feature>
<dbReference type="Proteomes" id="UP000182800">
    <property type="component" value="Unassembled WGS sequence"/>
</dbReference>
<dbReference type="InterPro" id="IPR004837">
    <property type="entry name" value="NaCa_Exmemb"/>
</dbReference>
<gene>
    <name evidence="7" type="primary">yrbG</name>
    <name evidence="8" type="ORF">GA0071312_3740</name>
    <name evidence="7" type="ORF">HLUCCO17_00440</name>
</gene>
<protein>
    <submittedName>
        <fullName evidence="7">Cation:H+ antiporter</fullName>
    </submittedName>
</protein>
<keyword evidence="10" id="KW-1185">Reference proteome</keyword>
<evidence type="ECO:0000313" key="8">
    <source>
        <dbReference type="EMBL" id="SCC82730.1"/>
    </source>
</evidence>
<evidence type="ECO:0000259" key="6">
    <source>
        <dbReference type="Pfam" id="PF01699"/>
    </source>
</evidence>
<dbReference type="PANTHER" id="PTHR10846">
    <property type="entry name" value="SODIUM/POTASSIUM/CALCIUM EXCHANGER"/>
    <property type="match status" value="1"/>
</dbReference>
<dbReference type="GO" id="GO:0005262">
    <property type="term" value="F:calcium channel activity"/>
    <property type="evidence" value="ECO:0007669"/>
    <property type="project" value="TreeGrafter"/>
</dbReference>
<feature type="transmembrane region" description="Helical" evidence="5">
    <location>
        <begin position="295"/>
        <end position="314"/>
    </location>
</feature>
<keyword evidence="3 5" id="KW-1133">Transmembrane helix</keyword>
<sequence length="347" mass="36557">MLAQWPMIALLAGFALAAAIIFFSGLRLTILTDRLADRTGFGEAITGGVLLGAATSISGTMVSITAALDGHASLAFSNSIGGIAVQTAFLAIADVTYRKANLEHAAAELANIFQALVLIGLLALPLSAMVLPEVTVFAVHPVSFLIPLVYAGSLVASRIVRETPMWHPVSTNETRDDVPEEESDAARKQLTLRLFAMFLVFMAIMGCAGWAIAKIAAEMTIRFDLSASLVGALMTAVTTSLPELVTTLAAVRRGALQLAVGGIIGGNTFDTLFLTAADVSYRDGSLYHAVGMADYFWVVVSILMTVILMAGLLMRERKGPIGIGLESTLLLMIYAGAVVLQVIVLNG</sequence>
<feature type="transmembrane region" description="Helical" evidence="5">
    <location>
        <begin position="47"/>
        <end position="68"/>
    </location>
</feature>
<keyword evidence="4 5" id="KW-0472">Membrane</keyword>
<evidence type="ECO:0000256" key="3">
    <source>
        <dbReference type="ARBA" id="ARBA00022989"/>
    </source>
</evidence>
<feature type="transmembrane region" description="Helical" evidence="5">
    <location>
        <begin position="321"/>
        <end position="344"/>
    </location>
</feature>
<dbReference type="InterPro" id="IPR036259">
    <property type="entry name" value="MFS_trans_sf"/>
</dbReference>
<dbReference type="GO" id="GO:0006874">
    <property type="term" value="P:intracellular calcium ion homeostasis"/>
    <property type="evidence" value="ECO:0007669"/>
    <property type="project" value="TreeGrafter"/>
</dbReference>
<feature type="domain" description="Sodium/calcium exchanger membrane region" evidence="6">
    <location>
        <begin position="195"/>
        <end position="342"/>
    </location>
</feature>
<evidence type="ECO:0000313" key="9">
    <source>
        <dbReference type="Proteomes" id="UP000050497"/>
    </source>
</evidence>
<proteinExistence type="predicted"/>
<reference evidence="8 10" key="2">
    <citation type="submission" date="2016-08" db="EMBL/GenBank/DDBJ databases">
        <authorList>
            <person name="Varghese N."/>
            <person name="Submissions Spin"/>
        </authorList>
    </citation>
    <scope>NUCLEOTIDE SEQUENCE [LARGE SCALE GENOMIC DNA]</scope>
    <source>
        <strain evidence="8 10">HL-109</strain>
    </source>
</reference>
<feature type="transmembrane region" description="Helical" evidence="5">
    <location>
        <begin position="109"/>
        <end position="131"/>
    </location>
</feature>
<keyword evidence="2 5" id="KW-0812">Transmembrane</keyword>
<comment type="subcellular location">
    <subcellularLocation>
        <location evidence="1">Membrane</location>
        <topology evidence="1">Multi-pass membrane protein</topology>
    </subcellularLocation>
</comment>
<evidence type="ECO:0000256" key="4">
    <source>
        <dbReference type="ARBA" id="ARBA00023136"/>
    </source>
</evidence>
<name>A0A0P7XY33_9HYPH</name>
<evidence type="ECO:0000256" key="1">
    <source>
        <dbReference type="ARBA" id="ARBA00004141"/>
    </source>
</evidence>
<feature type="domain" description="Sodium/calcium exchanger membrane region" evidence="6">
    <location>
        <begin position="11"/>
        <end position="134"/>
    </location>
</feature>
<dbReference type="SUPFAM" id="SSF103473">
    <property type="entry name" value="MFS general substrate transporter"/>
    <property type="match status" value="1"/>
</dbReference>
<feature type="transmembrane region" description="Helical" evidence="5">
    <location>
        <begin position="194"/>
        <end position="213"/>
    </location>
</feature>
<feature type="transmembrane region" description="Helical" evidence="5">
    <location>
        <begin position="225"/>
        <end position="244"/>
    </location>
</feature>
<feature type="transmembrane region" description="Helical" evidence="5">
    <location>
        <begin position="137"/>
        <end position="156"/>
    </location>
</feature>
<evidence type="ECO:0000256" key="2">
    <source>
        <dbReference type="ARBA" id="ARBA00022692"/>
    </source>
</evidence>
<accession>A0A0P7XY33</accession>
<dbReference type="InterPro" id="IPR044880">
    <property type="entry name" value="NCX_ion-bd_dom_sf"/>
</dbReference>
<dbReference type="AlphaFoldDB" id="A0A0P7XY33"/>
<dbReference type="EMBL" id="LJSX01000001">
    <property type="protein sequence ID" value="KPQ12595.1"/>
    <property type="molecule type" value="Genomic_DNA"/>
</dbReference>
<dbReference type="STRING" id="1653334.GA0071312_3740"/>